<dbReference type="PROSITE" id="PS50076">
    <property type="entry name" value="DNAJ_2"/>
    <property type="match status" value="1"/>
</dbReference>
<dbReference type="Pfam" id="PF00226">
    <property type="entry name" value="DnaJ"/>
    <property type="match status" value="1"/>
</dbReference>
<proteinExistence type="predicted"/>
<evidence type="ECO:0000256" key="1">
    <source>
        <dbReference type="ARBA" id="ARBA00023186"/>
    </source>
</evidence>
<dbReference type="InterPro" id="IPR043183">
    <property type="entry name" value="DNJB2/6-like"/>
</dbReference>
<dbReference type="AlphaFoldDB" id="A0AAJ7SJ09"/>
<dbReference type="Proteomes" id="UP001318040">
    <property type="component" value="Chromosome 4"/>
</dbReference>
<dbReference type="InterPro" id="IPR001623">
    <property type="entry name" value="DnaJ_domain"/>
</dbReference>
<sequence>MGDYYQVLGIQPTSSQEDIKKAYRRLALKWHPDKNPENKEMAERKFKEIAEAYDVLSDKSKREAFDRGGKEGVKNSTGRAGGGAGGRARPGRGGRDFADFGDFGDFGEFTFTRAEEIFREFFGGRDPFADFFGEPSCFPRGHLLPKDDAFALGGHRAGRRRVERHRRPERDLFFSPFMGFPFNPGFASFSSFDDAFADVGFPAFSTATFGDVGAGMGSHFRSVSTTTKMVNGKKISTKRIVENGQERVEVEENGRLKSVQIDGKEQLHKLEFKK</sequence>
<dbReference type="PRINTS" id="PR00625">
    <property type="entry name" value="JDOMAIN"/>
</dbReference>
<evidence type="ECO:0000259" key="3">
    <source>
        <dbReference type="PROSITE" id="PS50076"/>
    </source>
</evidence>
<gene>
    <name evidence="5 6" type="primary">LOC116937321</name>
</gene>
<evidence type="ECO:0000313" key="6">
    <source>
        <dbReference type="RefSeq" id="XP_032800279.1"/>
    </source>
</evidence>
<dbReference type="PANTHER" id="PTHR45168">
    <property type="entry name" value="DNAJ HOMOLOG SUBFAMILY B MEMBER 2"/>
    <property type="match status" value="1"/>
</dbReference>
<dbReference type="InterPro" id="IPR018253">
    <property type="entry name" value="DnaJ_domain_CS"/>
</dbReference>
<dbReference type="RefSeq" id="XP_032800279.1">
    <property type="nucleotide sequence ID" value="XM_032944388.1"/>
</dbReference>
<dbReference type="InterPro" id="IPR036869">
    <property type="entry name" value="J_dom_sf"/>
</dbReference>
<name>A0AAJ7SJ09_PETMA</name>
<dbReference type="Gene3D" id="1.10.287.110">
    <property type="entry name" value="DnaJ domain"/>
    <property type="match status" value="1"/>
</dbReference>
<dbReference type="PANTHER" id="PTHR45168:SF3">
    <property type="entry name" value="DNAJ HEAT SHOCK PROTEIN FAMILY (HSP40) MEMBER B2"/>
    <property type="match status" value="1"/>
</dbReference>
<feature type="domain" description="J" evidence="3">
    <location>
        <begin position="3"/>
        <end position="69"/>
    </location>
</feature>
<keyword evidence="1" id="KW-0143">Chaperone</keyword>
<accession>A0AAJ7SJ09</accession>
<keyword evidence="4" id="KW-1185">Reference proteome</keyword>
<dbReference type="CDD" id="cd06257">
    <property type="entry name" value="DnaJ"/>
    <property type="match status" value="1"/>
</dbReference>
<feature type="region of interest" description="Disordered" evidence="2">
    <location>
        <begin position="61"/>
        <end position="95"/>
    </location>
</feature>
<feature type="compositionally biased region" description="Gly residues" evidence="2">
    <location>
        <begin position="79"/>
        <end position="88"/>
    </location>
</feature>
<dbReference type="SMART" id="SM00271">
    <property type="entry name" value="DnaJ"/>
    <property type="match status" value="1"/>
</dbReference>
<dbReference type="GO" id="GO:0030544">
    <property type="term" value="F:Hsp70 protein binding"/>
    <property type="evidence" value="ECO:0007669"/>
    <property type="project" value="InterPro"/>
</dbReference>
<evidence type="ECO:0000313" key="4">
    <source>
        <dbReference type="Proteomes" id="UP001318040"/>
    </source>
</evidence>
<feature type="compositionally biased region" description="Basic and acidic residues" evidence="2">
    <location>
        <begin position="61"/>
        <end position="73"/>
    </location>
</feature>
<evidence type="ECO:0000256" key="2">
    <source>
        <dbReference type="SAM" id="MobiDB-lite"/>
    </source>
</evidence>
<dbReference type="GO" id="GO:0051082">
    <property type="term" value="F:unfolded protein binding"/>
    <property type="evidence" value="ECO:0007669"/>
    <property type="project" value="InterPro"/>
</dbReference>
<dbReference type="SUPFAM" id="SSF46565">
    <property type="entry name" value="Chaperone J-domain"/>
    <property type="match status" value="1"/>
</dbReference>
<evidence type="ECO:0000313" key="5">
    <source>
        <dbReference type="RefSeq" id="XP_032800276.1"/>
    </source>
</evidence>
<reference evidence="5 6" key="1">
    <citation type="submission" date="2025-04" db="UniProtKB">
        <authorList>
            <consortium name="RefSeq"/>
        </authorList>
    </citation>
    <scope>IDENTIFICATION</scope>
    <source>
        <tissue evidence="5 6">Sperm</tissue>
    </source>
</reference>
<organism evidence="4 5">
    <name type="scientific">Petromyzon marinus</name>
    <name type="common">Sea lamprey</name>
    <dbReference type="NCBI Taxonomy" id="7757"/>
    <lineage>
        <taxon>Eukaryota</taxon>
        <taxon>Metazoa</taxon>
        <taxon>Chordata</taxon>
        <taxon>Craniata</taxon>
        <taxon>Vertebrata</taxon>
        <taxon>Cyclostomata</taxon>
        <taxon>Hyperoartia</taxon>
        <taxon>Petromyzontiformes</taxon>
        <taxon>Petromyzontidae</taxon>
        <taxon>Petromyzon</taxon>
    </lineage>
</organism>
<protein>
    <submittedName>
        <fullName evidence="5 6">DnaJ homolog subfamily B member 6-B-like</fullName>
    </submittedName>
</protein>
<dbReference type="PROSITE" id="PS00636">
    <property type="entry name" value="DNAJ_1"/>
    <property type="match status" value="1"/>
</dbReference>
<dbReference type="GeneID" id="116937321"/>
<dbReference type="KEGG" id="pmrn:116937321"/>
<dbReference type="RefSeq" id="XP_032800276.1">
    <property type="nucleotide sequence ID" value="XM_032944385.1"/>
</dbReference>